<proteinExistence type="predicted"/>
<evidence type="ECO:0000313" key="1">
    <source>
        <dbReference type="EMBL" id="VWB39413.1"/>
    </source>
</evidence>
<name>A0A6P2JA89_9BURK</name>
<dbReference type="Proteomes" id="UP000494261">
    <property type="component" value="Unassembled WGS sequence"/>
</dbReference>
<dbReference type="AlphaFoldDB" id="A0A6P2JA89"/>
<evidence type="ECO:0000313" key="2">
    <source>
        <dbReference type="Proteomes" id="UP000494261"/>
    </source>
</evidence>
<organism evidence="1 2">
    <name type="scientific">Burkholderia aenigmatica</name>
    <dbReference type="NCBI Taxonomy" id="2015348"/>
    <lineage>
        <taxon>Bacteria</taxon>
        <taxon>Pseudomonadati</taxon>
        <taxon>Pseudomonadota</taxon>
        <taxon>Betaproteobacteria</taxon>
        <taxon>Burkholderiales</taxon>
        <taxon>Burkholderiaceae</taxon>
        <taxon>Burkholderia</taxon>
        <taxon>Burkholderia cepacia complex</taxon>
    </lineage>
</organism>
<sequence>MPSVAHAATQKRYHLCGKKCVVRESFDRARVCMQQVGDYVRIGRRTVPYTENQRRTSPIVTIPTITPTPISAR</sequence>
<accession>A0A6P2JA89</accession>
<dbReference type="EMBL" id="CABVQC010000008">
    <property type="protein sequence ID" value="VWB39413.1"/>
    <property type="molecule type" value="Genomic_DNA"/>
</dbReference>
<protein>
    <submittedName>
        <fullName evidence="1">Uncharacterized protein</fullName>
    </submittedName>
</protein>
<reference evidence="1 2" key="1">
    <citation type="submission" date="2019-09" db="EMBL/GenBank/DDBJ databases">
        <authorList>
            <person name="Depoorter E."/>
        </authorList>
    </citation>
    <scope>NUCLEOTIDE SEQUENCE [LARGE SCALE GENOMIC DNA]</scope>
    <source>
        <strain evidence="1">LMG 13014</strain>
    </source>
</reference>
<gene>
    <name evidence="1" type="ORF">BLA13014_01625</name>
</gene>